<evidence type="ECO:0000256" key="5">
    <source>
        <dbReference type="ARBA" id="ARBA00022692"/>
    </source>
</evidence>
<dbReference type="PANTHER" id="PTHR34584:SF1">
    <property type="entry name" value="NA(+)_H(+) ANTIPORTER SUBUNIT E1"/>
    <property type="match status" value="1"/>
</dbReference>
<feature type="transmembrane region" description="Helical" evidence="8">
    <location>
        <begin position="12"/>
        <end position="41"/>
    </location>
</feature>
<dbReference type="NCBIfam" id="NF009292">
    <property type="entry name" value="PRK12651.1-3"/>
    <property type="match status" value="1"/>
</dbReference>
<dbReference type="GeneID" id="87618617"/>
<dbReference type="GO" id="GO:0005886">
    <property type="term" value="C:plasma membrane"/>
    <property type="evidence" value="ECO:0007669"/>
    <property type="project" value="UniProtKB-SubCell"/>
</dbReference>
<evidence type="ECO:0000313" key="9">
    <source>
        <dbReference type="EMBL" id="RVT60822.1"/>
    </source>
</evidence>
<keyword evidence="7 8" id="KW-0472">Membrane</keyword>
<evidence type="ECO:0000256" key="6">
    <source>
        <dbReference type="ARBA" id="ARBA00022989"/>
    </source>
</evidence>
<evidence type="ECO:0000256" key="4">
    <source>
        <dbReference type="ARBA" id="ARBA00022475"/>
    </source>
</evidence>
<keyword evidence="10" id="KW-1185">Reference proteome</keyword>
<evidence type="ECO:0000256" key="2">
    <source>
        <dbReference type="ARBA" id="ARBA00006228"/>
    </source>
</evidence>
<comment type="caution">
    <text evidence="9">The sequence shown here is derived from an EMBL/GenBank/DDBJ whole genome shotgun (WGS) entry which is preliminary data.</text>
</comment>
<sequence>MALQILLNMFLGFMWMVMTVSFEPVAFLKGYLFGLLIIYIFRNFFSSRFYLLRIVAVLKLTYIFIRELIGSNIAVVKTVLKPKLNMQPGIFAYPTILEKNWEITLLANLITLTPGTLVIEVSSDNKILYVHALDINDAQESIDSIKDTFEKAILEVGR</sequence>
<protein>
    <submittedName>
        <fullName evidence="9">Na+/H+ antiporter subunit E</fullName>
    </submittedName>
</protein>
<dbReference type="PIRSF" id="PIRSF019239">
    <property type="entry name" value="MrpE"/>
    <property type="match status" value="1"/>
</dbReference>
<evidence type="ECO:0000256" key="7">
    <source>
        <dbReference type="ARBA" id="ARBA00023136"/>
    </source>
</evidence>
<evidence type="ECO:0000313" key="10">
    <source>
        <dbReference type="Proteomes" id="UP000288024"/>
    </source>
</evidence>
<feature type="transmembrane region" description="Helical" evidence="8">
    <location>
        <begin position="47"/>
        <end position="65"/>
    </location>
</feature>
<dbReference type="EMBL" id="RZTZ01000006">
    <property type="protein sequence ID" value="RVT60822.1"/>
    <property type="molecule type" value="Genomic_DNA"/>
</dbReference>
<dbReference type="GO" id="GO:0015297">
    <property type="term" value="F:antiporter activity"/>
    <property type="evidence" value="ECO:0007669"/>
    <property type="project" value="UniProtKB-KW"/>
</dbReference>
<gene>
    <name evidence="9" type="ORF">EM808_16400</name>
</gene>
<accession>A0A3S2TWC7</accession>
<dbReference type="Proteomes" id="UP000288024">
    <property type="component" value="Unassembled WGS sequence"/>
</dbReference>
<dbReference type="GO" id="GO:0008324">
    <property type="term" value="F:monoatomic cation transmembrane transporter activity"/>
    <property type="evidence" value="ECO:0007669"/>
    <property type="project" value="InterPro"/>
</dbReference>
<keyword evidence="4" id="KW-1003">Cell membrane</keyword>
<keyword evidence="5 8" id="KW-0812">Transmembrane</keyword>
<proteinExistence type="inferred from homology"/>
<keyword evidence="3" id="KW-0813">Transport</keyword>
<organism evidence="9 10">
    <name type="scientific">Niallia taxi</name>
    <dbReference type="NCBI Taxonomy" id="2499688"/>
    <lineage>
        <taxon>Bacteria</taxon>
        <taxon>Bacillati</taxon>
        <taxon>Bacillota</taxon>
        <taxon>Bacilli</taxon>
        <taxon>Bacillales</taxon>
        <taxon>Bacillaceae</taxon>
        <taxon>Niallia</taxon>
    </lineage>
</organism>
<dbReference type="RefSeq" id="WP_127739294.1">
    <property type="nucleotide sequence ID" value="NZ_CAJCKN010000048.1"/>
</dbReference>
<keyword evidence="3" id="KW-0050">Antiport</keyword>
<keyword evidence="6 8" id="KW-1133">Transmembrane helix</keyword>
<comment type="similarity">
    <text evidence="2">Belongs to the CPA3 antiporters (TC 2.A.63) subunit E family.</text>
</comment>
<reference evidence="9 10" key="1">
    <citation type="submission" date="2019-01" db="EMBL/GenBank/DDBJ databases">
        <title>Bacillus sp. M5HDSG1-1, whole genome shotgun sequence.</title>
        <authorList>
            <person name="Tuo L."/>
        </authorList>
    </citation>
    <scope>NUCLEOTIDE SEQUENCE [LARGE SCALE GENOMIC DNA]</scope>
    <source>
        <strain evidence="9 10">M5HDSG1-1</strain>
    </source>
</reference>
<dbReference type="Pfam" id="PF01899">
    <property type="entry name" value="MNHE"/>
    <property type="match status" value="1"/>
</dbReference>
<comment type="subcellular location">
    <subcellularLocation>
        <location evidence="1">Cell membrane</location>
        <topology evidence="1">Multi-pass membrane protein</topology>
    </subcellularLocation>
</comment>
<dbReference type="AlphaFoldDB" id="A0A3S2TWC7"/>
<dbReference type="PANTHER" id="PTHR34584">
    <property type="entry name" value="NA(+)/H(+) ANTIPORTER SUBUNIT E1"/>
    <property type="match status" value="1"/>
</dbReference>
<dbReference type="InterPro" id="IPR002758">
    <property type="entry name" value="Cation_antiport_E"/>
</dbReference>
<evidence type="ECO:0000256" key="3">
    <source>
        <dbReference type="ARBA" id="ARBA00022449"/>
    </source>
</evidence>
<evidence type="ECO:0000256" key="8">
    <source>
        <dbReference type="SAM" id="Phobius"/>
    </source>
</evidence>
<name>A0A3S2TWC7_9BACI</name>
<evidence type="ECO:0000256" key="1">
    <source>
        <dbReference type="ARBA" id="ARBA00004651"/>
    </source>
</evidence>